<keyword evidence="2" id="KW-1185">Reference proteome</keyword>
<dbReference type="Proteomes" id="UP001205486">
    <property type="component" value="Unassembled WGS sequence"/>
</dbReference>
<proteinExistence type="predicted"/>
<reference evidence="1" key="1">
    <citation type="submission" date="2022-03" db="EMBL/GenBank/DDBJ databases">
        <title>Interactions between chemoautotrophic and heterotrophic bacteria.</title>
        <authorList>
            <person name="Santoro A."/>
        </authorList>
    </citation>
    <scope>NUCLEOTIDE SEQUENCE</scope>
    <source>
        <strain evidence="1">Nb-106</strain>
    </source>
</reference>
<accession>A0ACC6AHH2</accession>
<gene>
    <name evidence="1" type="ORF">J2S34_001389</name>
</gene>
<sequence length="83" mass="9686">MVDIASRENRLNPAQGLFMEHGESLAKGGRCEHPTEVEREAWLHRMRTWQFQRRHGVVVVNIVRGHNATPRISRNSRLILRYG</sequence>
<organism evidence="1 2">
    <name type="scientific">Nitrobacter winogradskyi</name>
    <name type="common">Nitrobacter agilis</name>
    <dbReference type="NCBI Taxonomy" id="913"/>
    <lineage>
        <taxon>Bacteria</taxon>
        <taxon>Pseudomonadati</taxon>
        <taxon>Pseudomonadota</taxon>
        <taxon>Alphaproteobacteria</taxon>
        <taxon>Hyphomicrobiales</taxon>
        <taxon>Nitrobacteraceae</taxon>
        <taxon>Nitrobacter</taxon>
    </lineage>
</organism>
<dbReference type="EMBL" id="JALJZS010000001">
    <property type="protein sequence ID" value="MCP1998967.1"/>
    <property type="molecule type" value="Genomic_DNA"/>
</dbReference>
<evidence type="ECO:0000313" key="2">
    <source>
        <dbReference type="Proteomes" id="UP001205486"/>
    </source>
</evidence>
<name>A0ACC6AHH2_NITWI</name>
<evidence type="ECO:0000313" key="1">
    <source>
        <dbReference type="EMBL" id="MCP1998967.1"/>
    </source>
</evidence>
<protein>
    <submittedName>
        <fullName evidence="1">Uncharacterized protein</fullName>
    </submittedName>
</protein>
<comment type="caution">
    <text evidence="1">The sequence shown here is derived from an EMBL/GenBank/DDBJ whole genome shotgun (WGS) entry which is preliminary data.</text>
</comment>